<evidence type="ECO:0000313" key="4">
    <source>
        <dbReference type="EMBL" id="KHJ65295.1"/>
    </source>
</evidence>
<protein>
    <recommendedName>
        <fullName evidence="3">DUF4174 domain-containing protein</fullName>
    </recommendedName>
</protein>
<feature type="signal peptide" evidence="2">
    <location>
        <begin position="1"/>
        <end position="16"/>
    </location>
</feature>
<feature type="domain" description="DUF4174" evidence="3">
    <location>
        <begin position="32"/>
        <end position="132"/>
    </location>
</feature>
<keyword evidence="1 2" id="KW-0732">Signal</keyword>
<reference evidence="4 5" key="1">
    <citation type="submission" date="2014-11" db="EMBL/GenBank/DDBJ databases">
        <title>Genome sequencing of Pantoea rodasii ND03.</title>
        <authorList>
            <person name="Muhamad Yunos N.Y."/>
            <person name="Chan K.-G."/>
        </authorList>
    </citation>
    <scope>NUCLEOTIDE SEQUENCE [LARGE SCALE GENOMIC DNA]</scope>
    <source>
        <strain evidence="4 5">ND03</strain>
    </source>
</reference>
<evidence type="ECO:0000313" key="5">
    <source>
        <dbReference type="Proteomes" id="UP000030853"/>
    </source>
</evidence>
<dbReference type="EMBL" id="JTJJ01000146">
    <property type="protein sequence ID" value="KHJ65295.1"/>
    <property type="molecule type" value="Genomic_DNA"/>
</dbReference>
<gene>
    <name evidence="4" type="ORF">QU24_25430</name>
</gene>
<organism evidence="4 5">
    <name type="scientific">Pantoea rodasii</name>
    <dbReference type="NCBI Taxonomy" id="1076549"/>
    <lineage>
        <taxon>Bacteria</taxon>
        <taxon>Pseudomonadati</taxon>
        <taxon>Pseudomonadota</taxon>
        <taxon>Gammaproteobacteria</taxon>
        <taxon>Enterobacterales</taxon>
        <taxon>Erwiniaceae</taxon>
        <taxon>Pantoea</taxon>
    </lineage>
</organism>
<accession>A0A0B1R2I4</accession>
<name>A0A0B1R2I4_9GAMM</name>
<evidence type="ECO:0000256" key="2">
    <source>
        <dbReference type="SAM" id="SignalP"/>
    </source>
</evidence>
<comment type="caution">
    <text evidence="4">The sequence shown here is derived from an EMBL/GenBank/DDBJ whole genome shotgun (WGS) entry which is preliminary data.</text>
</comment>
<evidence type="ECO:0000256" key="1">
    <source>
        <dbReference type="ARBA" id="ARBA00022729"/>
    </source>
</evidence>
<dbReference type="Pfam" id="PF13778">
    <property type="entry name" value="DUF4174"/>
    <property type="match status" value="1"/>
</dbReference>
<feature type="chain" id="PRO_5002060514" description="DUF4174 domain-containing protein" evidence="2">
    <location>
        <begin position="17"/>
        <end position="135"/>
    </location>
</feature>
<evidence type="ECO:0000259" key="3">
    <source>
        <dbReference type="Pfam" id="PF13778"/>
    </source>
</evidence>
<dbReference type="AlphaFoldDB" id="A0A0B1R2I4"/>
<sequence length="135" mass="15104">MKFVIFFILSCSLAHAAGSPLFQSLSPDTADLNPYRWHNRPLVIFAPSNHDAAYVEQMAMLEKNKTALAERDIIVLTDTSPSDKGQLRRQLNPKGFEVVLVGKDGGMKVRETTPLNTEVLFSTIDQMPMRKAKLD</sequence>
<proteinExistence type="predicted"/>
<dbReference type="Proteomes" id="UP000030853">
    <property type="component" value="Unassembled WGS sequence"/>
</dbReference>
<dbReference type="InterPro" id="IPR025232">
    <property type="entry name" value="DUF4174"/>
</dbReference>